<feature type="compositionally biased region" description="Basic and acidic residues" evidence="4">
    <location>
        <begin position="211"/>
        <end position="221"/>
    </location>
</feature>
<dbReference type="Gene3D" id="3.30.40.10">
    <property type="entry name" value="Zinc/RING finger domain, C3HC4 (zinc finger)"/>
    <property type="match status" value="2"/>
</dbReference>
<accession>A0ABD2PC05</accession>
<dbReference type="AlphaFoldDB" id="A0ABD2PC05"/>
<name>A0ABD2PC05_9CUCU</name>
<organism evidence="6 7">
    <name type="scientific">Cryptolaemus montrouzieri</name>
    <dbReference type="NCBI Taxonomy" id="559131"/>
    <lineage>
        <taxon>Eukaryota</taxon>
        <taxon>Metazoa</taxon>
        <taxon>Ecdysozoa</taxon>
        <taxon>Arthropoda</taxon>
        <taxon>Hexapoda</taxon>
        <taxon>Insecta</taxon>
        <taxon>Pterygota</taxon>
        <taxon>Neoptera</taxon>
        <taxon>Endopterygota</taxon>
        <taxon>Coleoptera</taxon>
        <taxon>Polyphaga</taxon>
        <taxon>Cucujiformia</taxon>
        <taxon>Coccinelloidea</taxon>
        <taxon>Coccinellidae</taxon>
        <taxon>Scymninae</taxon>
        <taxon>Scymnini</taxon>
        <taxon>Cryptolaemus</taxon>
    </lineage>
</organism>
<dbReference type="InterPro" id="IPR007330">
    <property type="entry name" value="MIT_dom"/>
</dbReference>
<sequence length="365" mass="42369">MKKASVLLTKATEEDGKRNYIKAVPLYEEGLEHLLYVMNYEVKEEQIKECIKRKADMYSKRVEKIKNYFETVNSTEHGEPTRSEETDEKNKTVRHAVGLKEGHIKPIEDVNFPKQTLDFMTLSLLLKEGIHSVVKAVEEDRNGNYVTAVTLYEQGLEYFLYVMNYELHQKKTKEIMRRKAASYLVRVEIIKNYLEKMKYTEHGEASNSKVTNEKENSEMPSKDNVIGPETIHAKSIEDEREEPLQEKETNKIKKTEELFEVSFCNSPMEIILQELECPICGDYLKIPIKLCATGHSVCGKCCEKLDRCALCHKEYTDSRNFAFESLVLKLEYPCFYKKAGCNQLLSYADREAHEKTCRFGCVQEN</sequence>
<feature type="region of interest" description="Disordered" evidence="4">
    <location>
        <begin position="204"/>
        <end position="228"/>
    </location>
</feature>
<dbReference type="Pfam" id="PF21362">
    <property type="entry name" value="Sina_RING"/>
    <property type="match status" value="1"/>
</dbReference>
<gene>
    <name evidence="6" type="ORF">HHI36_002970</name>
</gene>
<feature type="domain" description="MIT" evidence="5">
    <location>
        <begin position="2"/>
        <end position="75"/>
    </location>
</feature>
<protein>
    <recommendedName>
        <fullName evidence="5">MIT domain-containing protein</fullName>
    </recommendedName>
</protein>
<dbReference type="SUPFAM" id="SSF57850">
    <property type="entry name" value="RING/U-box"/>
    <property type="match status" value="1"/>
</dbReference>
<feature type="domain" description="MIT" evidence="5">
    <location>
        <begin position="122"/>
        <end position="199"/>
    </location>
</feature>
<dbReference type="PANTHER" id="PTHR45877">
    <property type="entry name" value="E3 UBIQUITIN-PROTEIN LIGASE SIAH2"/>
    <property type="match status" value="1"/>
</dbReference>
<dbReference type="SMART" id="SM00745">
    <property type="entry name" value="MIT"/>
    <property type="match status" value="2"/>
</dbReference>
<evidence type="ECO:0000256" key="1">
    <source>
        <dbReference type="ARBA" id="ARBA00022723"/>
    </source>
</evidence>
<reference evidence="6 7" key="1">
    <citation type="journal article" date="2021" name="BMC Biol.">
        <title>Horizontally acquired antibacterial genes associated with adaptive radiation of ladybird beetles.</title>
        <authorList>
            <person name="Li H.S."/>
            <person name="Tang X.F."/>
            <person name="Huang Y.H."/>
            <person name="Xu Z.Y."/>
            <person name="Chen M.L."/>
            <person name="Du X.Y."/>
            <person name="Qiu B.Y."/>
            <person name="Chen P.T."/>
            <person name="Zhang W."/>
            <person name="Slipinski A."/>
            <person name="Escalona H.E."/>
            <person name="Waterhouse R.M."/>
            <person name="Zwick A."/>
            <person name="Pang H."/>
        </authorList>
    </citation>
    <scope>NUCLEOTIDE SEQUENCE [LARGE SCALE GENOMIC DNA]</scope>
    <source>
        <strain evidence="6">SYSU2018</strain>
    </source>
</reference>
<dbReference type="PANTHER" id="PTHR45877:SF2">
    <property type="entry name" value="E3 UBIQUITIN-PROTEIN LIGASE SINA-RELATED"/>
    <property type="match status" value="1"/>
</dbReference>
<dbReference type="SUPFAM" id="SSF49599">
    <property type="entry name" value="TRAF domain-like"/>
    <property type="match status" value="1"/>
</dbReference>
<keyword evidence="7" id="KW-1185">Reference proteome</keyword>
<dbReference type="Proteomes" id="UP001516400">
    <property type="component" value="Unassembled WGS sequence"/>
</dbReference>
<evidence type="ECO:0000256" key="4">
    <source>
        <dbReference type="SAM" id="MobiDB-lite"/>
    </source>
</evidence>
<evidence type="ECO:0000256" key="2">
    <source>
        <dbReference type="ARBA" id="ARBA00022771"/>
    </source>
</evidence>
<evidence type="ECO:0000313" key="7">
    <source>
        <dbReference type="Proteomes" id="UP001516400"/>
    </source>
</evidence>
<evidence type="ECO:0000259" key="5">
    <source>
        <dbReference type="SMART" id="SM00745"/>
    </source>
</evidence>
<comment type="caution">
    <text evidence="6">The sequence shown here is derived from an EMBL/GenBank/DDBJ whole genome shotgun (WGS) entry which is preliminary data.</text>
</comment>
<dbReference type="SUPFAM" id="SSF116846">
    <property type="entry name" value="MIT domain"/>
    <property type="match status" value="2"/>
</dbReference>
<dbReference type="InterPro" id="IPR004162">
    <property type="entry name" value="SINA-like_animal"/>
</dbReference>
<keyword evidence="1" id="KW-0479">Metal-binding</keyword>
<dbReference type="InterPro" id="IPR036181">
    <property type="entry name" value="MIT_dom_sf"/>
</dbReference>
<proteinExistence type="predicted"/>
<evidence type="ECO:0000256" key="3">
    <source>
        <dbReference type="ARBA" id="ARBA00022833"/>
    </source>
</evidence>
<evidence type="ECO:0000313" key="6">
    <source>
        <dbReference type="EMBL" id="KAL3288529.1"/>
    </source>
</evidence>
<keyword evidence="2" id="KW-0863">Zinc-finger</keyword>
<dbReference type="GO" id="GO:0008270">
    <property type="term" value="F:zinc ion binding"/>
    <property type="evidence" value="ECO:0007669"/>
    <property type="project" value="UniProtKB-KW"/>
</dbReference>
<keyword evidence="3" id="KW-0862">Zinc</keyword>
<dbReference type="Pfam" id="PF04212">
    <property type="entry name" value="MIT"/>
    <property type="match status" value="2"/>
</dbReference>
<dbReference type="EMBL" id="JABFTP020000185">
    <property type="protein sequence ID" value="KAL3288529.1"/>
    <property type="molecule type" value="Genomic_DNA"/>
</dbReference>
<dbReference type="Gene3D" id="1.20.58.80">
    <property type="entry name" value="Phosphotransferase system, lactose/cellobiose-type IIA subunit"/>
    <property type="match status" value="2"/>
</dbReference>
<dbReference type="InterPro" id="IPR013083">
    <property type="entry name" value="Znf_RING/FYVE/PHD"/>
</dbReference>
<dbReference type="InterPro" id="IPR049548">
    <property type="entry name" value="Sina-like_RING"/>
</dbReference>